<evidence type="ECO:0000313" key="1">
    <source>
        <dbReference type="EMBL" id="KAF8415037.1"/>
    </source>
</evidence>
<protein>
    <submittedName>
        <fullName evidence="1">Uncharacterized protein</fullName>
    </submittedName>
</protein>
<dbReference type="EMBL" id="WHUW01000379">
    <property type="protein sequence ID" value="KAF8415037.1"/>
    <property type="molecule type" value="Genomic_DNA"/>
</dbReference>
<dbReference type="AlphaFoldDB" id="A0AAD4BAU3"/>
<keyword evidence="2" id="KW-1185">Reference proteome</keyword>
<reference evidence="1" key="1">
    <citation type="submission" date="2019-10" db="EMBL/GenBank/DDBJ databases">
        <authorList>
            <consortium name="DOE Joint Genome Institute"/>
            <person name="Kuo A."/>
            <person name="Miyauchi S."/>
            <person name="Kiss E."/>
            <person name="Drula E."/>
            <person name="Kohler A."/>
            <person name="Sanchez-Garcia M."/>
            <person name="Andreopoulos B."/>
            <person name="Barry K.W."/>
            <person name="Bonito G."/>
            <person name="Buee M."/>
            <person name="Carver A."/>
            <person name="Chen C."/>
            <person name="Cichocki N."/>
            <person name="Clum A."/>
            <person name="Culley D."/>
            <person name="Crous P.W."/>
            <person name="Fauchery L."/>
            <person name="Girlanda M."/>
            <person name="Hayes R."/>
            <person name="Keri Z."/>
            <person name="LaButti K."/>
            <person name="Lipzen A."/>
            <person name="Lombard V."/>
            <person name="Magnuson J."/>
            <person name="Maillard F."/>
            <person name="Morin E."/>
            <person name="Murat C."/>
            <person name="Nolan M."/>
            <person name="Ohm R."/>
            <person name="Pangilinan J."/>
            <person name="Pereira M."/>
            <person name="Perotto S."/>
            <person name="Peter M."/>
            <person name="Riley R."/>
            <person name="Sitrit Y."/>
            <person name="Stielow B."/>
            <person name="Szollosi G."/>
            <person name="Zifcakova L."/>
            <person name="Stursova M."/>
            <person name="Spatafora J.W."/>
            <person name="Tedersoo L."/>
            <person name="Vaario L.-M."/>
            <person name="Yamada A."/>
            <person name="Yan M."/>
            <person name="Wang P."/>
            <person name="Xu J."/>
            <person name="Bruns T."/>
            <person name="Baldrian P."/>
            <person name="Vilgalys R."/>
            <person name="Henrissat B."/>
            <person name="Grigoriev I.V."/>
            <person name="Hibbett D."/>
            <person name="Nagy L.G."/>
            <person name="Martin F.M."/>
        </authorList>
    </citation>
    <scope>NUCLEOTIDE SEQUENCE</scope>
    <source>
        <strain evidence="1">BED1</strain>
    </source>
</reference>
<evidence type="ECO:0000313" key="2">
    <source>
        <dbReference type="Proteomes" id="UP001194468"/>
    </source>
</evidence>
<reference evidence="1" key="2">
    <citation type="journal article" date="2020" name="Nat. Commun.">
        <title>Large-scale genome sequencing of mycorrhizal fungi provides insights into the early evolution of symbiotic traits.</title>
        <authorList>
            <person name="Miyauchi S."/>
            <person name="Kiss E."/>
            <person name="Kuo A."/>
            <person name="Drula E."/>
            <person name="Kohler A."/>
            <person name="Sanchez-Garcia M."/>
            <person name="Morin E."/>
            <person name="Andreopoulos B."/>
            <person name="Barry K.W."/>
            <person name="Bonito G."/>
            <person name="Buee M."/>
            <person name="Carver A."/>
            <person name="Chen C."/>
            <person name="Cichocki N."/>
            <person name="Clum A."/>
            <person name="Culley D."/>
            <person name="Crous P.W."/>
            <person name="Fauchery L."/>
            <person name="Girlanda M."/>
            <person name="Hayes R.D."/>
            <person name="Keri Z."/>
            <person name="LaButti K."/>
            <person name="Lipzen A."/>
            <person name="Lombard V."/>
            <person name="Magnuson J."/>
            <person name="Maillard F."/>
            <person name="Murat C."/>
            <person name="Nolan M."/>
            <person name="Ohm R.A."/>
            <person name="Pangilinan J."/>
            <person name="Pereira M.F."/>
            <person name="Perotto S."/>
            <person name="Peter M."/>
            <person name="Pfister S."/>
            <person name="Riley R."/>
            <person name="Sitrit Y."/>
            <person name="Stielow J.B."/>
            <person name="Szollosi G."/>
            <person name="Zifcakova L."/>
            <person name="Stursova M."/>
            <person name="Spatafora J.W."/>
            <person name="Tedersoo L."/>
            <person name="Vaario L.M."/>
            <person name="Yamada A."/>
            <person name="Yan M."/>
            <person name="Wang P."/>
            <person name="Xu J."/>
            <person name="Bruns T."/>
            <person name="Baldrian P."/>
            <person name="Vilgalys R."/>
            <person name="Dunand C."/>
            <person name="Henrissat B."/>
            <person name="Grigoriev I.V."/>
            <person name="Hibbett D."/>
            <person name="Nagy L.G."/>
            <person name="Martin F.M."/>
        </authorList>
    </citation>
    <scope>NUCLEOTIDE SEQUENCE</scope>
    <source>
        <strain evidence="1">BED1</strain>
    </source>
</reference>
<dbReference type="Proteomes" id="UP001194468">
    <property type="component" value="Unassembled WGS sequence"/>
</dbReference>
<sequence>FNLLVATAGGDRATWAVDGFLDREAMDLPLKGQLDRTMSTNDFAEIPCILCRLNQRFSRRGKNISAFQLIRHVTPASV</sequence>
<organism evidence="1 2">
    <name type="scientific">Boletus edulis BED1</name>
    <dbReference type="NCBI Taxonomy" id="1328754"/>
    <lineage>
        <taxon>Eukaryota</taxon>
        <taxon>Fungi</taxon>
        <taxon>Dikarya</taxon>
        <taxon>Basidiomycota</taxon>
        <taxon>Agaricomycotina</taxon>
        <taxon>Agaricomycetes</taxon>
        <taxon>Agaricomycetidae</taxon>
        <taxon>Boletales</taxon>
        <taxon>Boletineae</taxon>
        <taxon>Boletaceae</taxon>
        <taxon>Boletoideae</taxon>
        <taxon>Boletus</taxon>
    </lineage>
</organism>
<gene>
    <name evidence="1" type="ORF">L210DRAFT_3588297</name>
</gene>
<accession>A0AAD4BAU3</accession>
<comment type="caution">
    <text evidence="1">The sequence shown here is derived from an EMBL/GenBank/DDBJ whole genome shotgun (WGS) entry which is preliminary data.</text>
</comment>
<feature type="non-terminal residue" evidence="1">
    <location>
        <position position="78"/>
    </location>
</feature>
<proteinExistence type="predicted"/>
<name>A0AAD4BAU3_BOLED</name>